<name>A0ABW3R0R7_9PSEU</name>
<dbReference type="PANTHER" id="PTHR46268:SF27">
    <property type="entry name" value="UNIVERSAL STRESS PROTEIN RV2623"/>
    <property type="match status" value="1"/>
</dbReference>
<dbReference type="PANTHER" id="PTHR46268">
    <property type="entry name" value="STRESS RESPONSE PROTEIN NHAX"/>
    <property type="match status" value="1"/>
</dbReference>
<dbReference type="PRINTS" id="PR01438">
    <property type="entry name" value="UNVRSLSTRESS"/>
</dbReference>
<dbReference type="RefSeq" id="WP_380726884.1">
    <property type="nucleotide sequence ID" value="NZ_JBHTLK010000171.1"/>
</dbReference>
<dbReference type="SUPFAM" id="SSF52402">
    <property type="entry name" value="Adenine nucleotide alpha hydrolases-like"/>
    <property type="match status" value="2"/>
</dbReference>
<evidence type="ECO:0000256" key="1">
    <source>
        <dbReference type="ARBA" id="ARBA00008791"/>
    </source>
</evidence>
<evidence type="ECO:0000313" key="6">
    <source>
        <dbReference type="Proteomes" id="UP001597168"/>
    </source>
</evidence>
<evidence type="ECO:0000256" key="3">
    <source>
        <dbReference type="ARBA" id="ARBA00022840"/>
    </source>
</evidence>
<feature type="domain" description="UspA" evidence="4">
    <location>
        <begin position="12"/>
        <end position="152"/>
    </location>
</feature>
<evidence type="ECO:0000259" key="4">
    <source>
        <dbReference type="Pfam" id="PF00582"/>
    </source>
</evidence>
<feature type="domain" description="UspA" evidence="4">
    <location>
        <begin position="160"/>
        <end position="297"/>
    </location>
</feature>
<dbReference type="Pfam" id="PF00582">
    <property type="entry name" value="Usp"/>
    <property type="match status" value="2"/>
</dbReference>
<evidence type="ECO:0000256" key="2">
    <source>
        <dbReference type="ARBA" id="ARBA00022741"/>
    </source>
</evidence>
<dbReference type="EMBL" id="JBHTLK010000171">
    <property type="protein sequence ID" value="MFD1150631.1"/>
    <property type="molecule type" value="Genomic_DNA"/>
</dbReference>
<dbReference type="Proteomes" id="UP001597168">
    <property type="component" value="Unassembled WGS sequence"/>
</dbReference>
<gene>
    <name evidence="5" type="ORF">ACFQ3T_26160</name>
</gene>
<dbReference type="InterPro" id="IPR006015">
    <property type="entry name" value="Universal_stress_UspA"/>
</dbReference>
<proteinExistence type="inferred from homology"/>
<reference evidence="6" key="1">
    <citation type="journal article" date="2019" name="Int. J. Syst. Evol. Microbiol.">
        <title>The Global Catalogue of Microorganisms (GCM) 10K type strain sequencing project: providing services to taxonomists for standard genome sequencing and annotation.</title>
        <authorList>
            <consortium name="The Broad Institute Genomics Platform"/>
            <consortium name="The Broad Institute Genome Sequencing Center for Infectious Disease"/>
            <person name="Wu L."/>
            <person name="Ma J."/>
        </authorList>
    </citation>
    <scope>NUCLEOTIDE SEQUENCE [LARGE SCALE GENOMIC DNA]</scope>
    <source>
        <strain evidence="6">CCUG 60214</strain>
    </source>
</reference>
<sequence>MPSPGDDGHGMVVAGFDGSDQARSAALWAAREARGRDVPLLLVDVLRGPVPDLAFTPMAVPLPEAVSEEAVRRYAEDELAVVAADCTRLCPGLDVRTALEYGHPADALGRVARGADVLVLGSSGRSRLSRALLGSTTADLVANHRRPVVVARGDGSEDGPVVVGVDGSETSDLAAGYAFEHAERHGRDLLAVHAWADLPVEALAPLRERDANRRQVEEESEALIGRCLAGHQQDHPDVRVRRAVALDGPSHALLEHAKDASLLVVGSHGRGAVRRALLGSVSHAVLYHAPCSVAVVHRNENA</sequence>
<keyword evidence="3" id="KW-0067">ATP-binding</keyword>
<protein>
    <submittedName>
        <fullName evidence="5">Universal stress protein</fullName>
    </submittedName>
</protein>
<keyword evidence="6" id="KW-1185">Reference proteome</keyword>
<evidence type="ECO:0000313" key="5">
    <source>
        <dbReference type="EMBL" id="MFD1150631.1"/>
    </source>
</evidence>
<keyword evidence="2" id="KW-0547">Nucleotide-binding</keyword>
<organism evidence="5 6">
    <name type="scientific">Saccharothrix hoggarensis</name>
    <dbReference type="NCBI Taxonomy" id="913853"/>
    <lineage>
        <taxon>Bacteria</taxon>
        <taxon>Bacillati</taxon>
        <taxon>Actinomycetota</taxon>
        <taxon>Actinomycetes</taxon>
        <taxon>Pseudonocardiales</taxon>
        <taxon>Pseudonocardiaceae</taxon>
        <taxon>Saccharothrix</taxon>
    </lineage>
</organism>
<dbReference type="InterPro" id="IPR014729">
    <property type="entry name" value="Rossmann-like_a/b/a_fold"/>
</dbReference>
<dbReference type="Gene3D" id="3.40.50.620">
    <property type="entry name" value="HUPs"/>
    <property type="match status" value="2"/>
</dbReference>
<accession>A0ABW3R0R7</accession>
<comment type="similarity">
    <text evidence="1">Belongs to the universal stress protein A family.</text>
</comment>
<comment type="caution">
    <text evidence="5">The sequence shown here is derived from an EMBL/GenBank/DDBJ whole genome shotgun (WGS) entry which is preliminary data.</text>
</comment>
<dbReference type="InterPro" id="IPR006016">
    <property type="entry name" value="UspA"/>
</dbReference>